<keyword evidence="4" id="KW-0255">Endonuclease</keyword>
<dbReference type="Pfam" id="PF01223">
    <property type="entry name" value="Endonuclease_NS"/>
    <property type="match status" value="1"/>
</dbReference>
<dbReference type="InterPro" id="IPR001604">
    <property type="entry name" value="Endo_G_ENPP1-like_dom"/>
</dbReference>
<evidence type="ECO:0000256" key="4">
    <source>
        <dbReference type="ARBA" id="ARBA00022759"/>
    </source>
</evidence>
<keyword evidence="2" id="KW-0540">Nuclease</keyword>
<evidence type="ECO:0000313" key="7">
    <source>
        <dbReference type="EMBL" id="KRK39634.1"/>
    </source>
</evidence>
<proteinExistence type="inferred from homology"/>
<dbReference type="InterPro" id="IPR018524">
    <property type="entry name" value="DNA/RNA_endonuclease_AS"/>
</dbReference>
<keyword evidence="8" id="KW-1185">Reference proteome</keyword>
<feature type="domain" description="DNA/RNA non-specific endonuclease/pyrophosphatase/phosphodiesterase" evidence="6">
    <location>
        <begin position="138"/>
        <end position="311"/>
    </location>
</feature>
<dbReference type="AlphaFoldDB" id="A0A0R1H7P5"/>
<dbReference type="PROSITE" id="PS01070">
    <property type="entry name" value="NUCLEASE_NON_SPEC"/>
    <property type="match status" value="1"/>
</dbReference>
<dbReference type="EMBL" id="AZDA01000041">
    <property type="protein sequence ID" value="KRK39634.1"/>
    <property type="molecule type" value="Genomic_DNA"/>
</dbReference>
<evidence type="ECO:0000256" key="2">
    <source>
        <dbReference type="ARBA" id="ARBA00022722"/>
    </source>
</evidence>
<dbReference type="Proteomes" id="UP000051461">
    <property type="component" value="Unassembled WGS sequence"/>
</dbReference>
<organism evidence="7 8">
    <name type="scientific">Loigolactobacillus bifermentans DSM 20003</name>
    <dbReference type="NCBI Taxonomy" id="1423726"/>
    <lineage>
        <taxon>Bacteria</taxon>
        <taxon>Bacillati</taxon>
        <taxon>Bacillota</taxon>
        <taxon>Bacilli</taxon>
        <taxon>Lactobacillales</taxon>
        <taxon>Lactobacillaceae</taxon>
        <taxon>Loigolactobacillus</taxon>
    </lineage>
</organism>
<dbReference type="PATRIC" id="fig|1423726.3.peg.2463"/>
<keyword evidence="4" id="KW-0378">Hydrolase</keyword>
<evidence type="ECO:0000256" key="5">
    <source>
        <dbReference type="SAM" id="MobiDB-lite"/>
    </source>
</evidence>
<evidence type="ECO:0000259" key="6">
    <source>
        <dbReference type="SMART" id="SM00892"/>
    </source>
</evidence>
<dbReference type="STRING" id="1423726.FC07_GL002373"/>
<gene>
    <name evidence="7" type="ORF">FC07_GL002373</name>
</gene>
<sequence length="313" mass="34883">MLGPATAQPAQARFRMSTHVTRTTPHVRTSKHYRKSTLTRQTTKRTTRTKPRATTTRTRTSGSRFWQHFFLFSAFNHLFHRQARASTPQTVPTETLAKSVLTTAVKQQLGTKVTYNHAGAFVIANNQTKLNAKVTAAPYVNNQIDSRQRPTVANALLNQTTRQTQDRASTGNGSTNWKPAGFQQVTNLKGTYTHAYDRGHLIGYALAGKLKGFDSSEANPKNIVTQTAWANEARSKTSTGQNYYETQVRQALDQHKTVRYRVTAVYQGNNQVPAGNHLEAKSKDGSLQFNVFVPNVQSGIQINYLTGKVTQTK</sequence>
<comment type="similarity">
    <text evidence="1">Belongs to the DNA/RNA non-specific endonuclease family.</text>
</comment>
<accession>A0A0R1H7P5</accession>
<feature type="compositionally biased region" description="Basic residues" evidence="5">
    <location>
        <begin position="28"/>
        <end position="51"/>
    </location>
</feature>
<reference evidence="7 8" key="1">
    <citation type="journal article" date="2015" name="Genome Announc.">
        <title>Expanding the biotechnology potential of lactobacilli through comparative genomics of 213 strains and associated genera.</title>
        <authorList>
            <person name="Sun Z."/>
            <person name="Harris H.M."/>
            <person name="McCann A."/>
            <person name="Guo C."/>
            <person name="Argimon S."/>
            <person name="Zhang W."/>
            <person name="Yang X."/>
            <person name="Jeffery I.B."/>
            <person name="Cooney J.C."/>
            <person name="Kagawa T.F."/>
            <person name="Liu W."/>
            <person name="Song Y."/>
            <person name="Salvetti E."/>
            <person name="Wrobel A."/>
            <person name="Rasinkangas P."/>
            <person name="Parkhill J."/>
            <person name="Rea M.C."/>
            <person name="O'Sullivan O."/>
            <person name="Ritari J."/>
            <person name="Douillard F.P."/>
            <person name="Paul Ross R."/>
            <person name="Yang R."/>
            <person name="Briner A.E."/>
            <person name="Felis G.E."/>
            <person name="de Vos W.M."/>
            <person name="Barrangou R."/>
            <person name="Klaenhammer T.R."/>
            <person name="Caufield P.W."/>
            <person name="Cui Y."/>
            <person name="Zhang H."/>
            <person name="O'Toole P.W."/>
        </authorList>
    </citation>
    <scope>NUCLEOTIDE SEQUENCE [LARGE SCALE GENOMIC DNA]</scope>
    <source>
        <strain evidence="7 8">DSM 20003</strain>
    </source>
</reference>
<evidence type="ECO:0000256" key="3">
    <source>
        <dbReference type="ARBA" id="ARBA00022723"/>
    </source>
</evidence>
<name>A0A0R1H7P5_9LACO</name>
<evidence type="ECO:0000256" key="1">
    <source>
        <dbReference type="ARBA" id="ARBA00010052"/>
    </source>
</evidence>
<dbReference type="GO" id="GO:0046872">
    <property type="term" value="F:metal ion binding"/>
    <property type="evidence" value="ECO:0007669"/>
    <property type="project" value="UniProtKB-KW"/>
</dbReference>
<feature type="region of interest" description="Disordered" evidence="5">
    <location>
        <begin position="159"/>
        <end position="180"/>
    </location>
</feature>
<comment type="caution">
    <text evidence="7">The sequence shown here is derived from an EMBL/GenBank/DDBJ whole genome shotgun (WGS) entry which is preliminary data.</text>
</comment>
<feature type="region of interest" description="Disordered" evidence="5">
    <location>
        <begin position="21"/>
        <end position="59"/>
    </location>
</feature>
<dbReference type="InterPro" id="IPR044929">
    <property type="entry name" value="DNA/RNA_non-sp_Endonuclease_sf"/>
</dbReference>
<protein>
    <submittedName>
        <fullName evidence="7">DNA-entry nuclease</fullName>
    </submittedName>
</protein>
<keyword evidence="3" id="KW-0479">Metal-binding</keyword>
<dbReference type="SMART" id="SM00892">
    <property type="entry name" value="Endonuclease_NS"/>
    <property type="match status" value="1"/>
</dbReference>
<dbReference type="Gene3D" id="3.40.570.10">
    <property type="entry name" value="Extracellular Endonuclease, subunit A"/>
    <property type="match status" value="1"/>
</dbReference>
<evidence type="ECO:0000313" key="8">
    <source>
        <dbReference type="Proteomes" id="UP000051461"/>
    </source>
</evidence>
<dbReference type="GO" id="GO:0003676">
    <property type="term" value="F:nucleic acid binding"/>
    <property type="evidence" value="ECO:0007669"/>
    <property type="project" value="InterPro"/>
</dbReference>
<dbReference type="GO" id="GO:0004519">
    <property type="term" value="F:endonuclease activity"/>
    <property type="evidence" value="ECO:0007669"/>
    <property type="project" value="UniProtKB-KW"/>
</dbReference>
<dbReference type="GO" id="GO:0016787">
    <property type="term" value="F:hydrolase activity"/>
    <property type="evidence" value="ECO:0007669"/>
    <property type="project" value="InterPro"/>
</dbReference>